<feature type="compositionally biased region" description="Acidic residues" evidence="9">
    <location>
        <begin position="243"/>
        <end position="259"/>
    </location>
</feature>
<evidence type="ECO:0000256" key="1">
    <source>
        <dbReference type="ARBA" id="ARBA00011571"/>
    </source>
</evidence>
<dbReference type="FunFam" id="4.10.280.10:FF:000006">
    <property type="entry name" value="Neurogenic differentiation factor"/>
    <property type="match status" value="1"/>
</dbReference>
<dbReference type="EMBL" id="JBBPFD010000008">
    <property type="protein sequence ID" value="KAK7916196.1"/>
    <property type="molecule type" value="Genomic_DNA"/>
</dbReference>
<feature type="domain" description="BHLH" evidence="10">
    <location>
        <begin position="287"/>
        <end position="339"/>
    </location>
</feature>
<dbReference type="PANTHER" id="PTHR19290:SF86">
    <property type="entry name" value="NEUROGENIC DIFFERENTIATION FACTOR 4"/>
    <property type="match status" value="1"/>
</dbReference>
<keyword evidence="4" id="KW-0524">Neurogenesis</keyword>
<dbReference type="SUPFAM" id="SSF47459">
    <property type="entry name" value="HLH, helix-loop-helix DNA-binding domain"/>
    <property type="match status" value="1"/>
</dbReference>
<feature type="compositionally biased region" description="Basic residues" evidence="9">
    <location>
        <begin position="269"/>
        <end position="279"/>
    </location>
</feature>
<dbReference type="GO" id="GO:0043010">
    <property type="term" value="P:camera-type eye development"/>
    <property type="evidence" value="ECO:0007669"/>
    <property type="project" value="TreeGrafter"/>
</dbReference>
<keyword evidence="3" id="KW-0221">Differentiation</keyword>
<dbReference type="GO" id="GO:0005634">
    <property type="term" value="C:nucleus"/>
    <property type="evidence" value="ECO:0007669"/>
    <property type="project" value="TreeGrafter"/>
</dbReference>
<feature type="region of interest" description="Disordered" evidence="9">
    <location>
        <begin position="153"/>
        <end position="175"/>
    </location>
</feature>
<dbReference type="GO" id="GO:0000981">
    <property type="term" value="F:DNA-binding transcription factor activity, RNA polymerase II-specific"/>
    <property type="evidence" value="ECO:0007669"/>
    <property type="project" value="TreeGrafter"/>
</dbReference>
<name>A0AAW0P781_9GOBI</name>
<dbReference type="GO" id="GO:0046983">
    <property type="term" value="F:protein dimerization activity"/>
    <property type="evidence" value="ECO:0007669"/>
    <property type="project" value="InterPro"/>
</dbReference>
<comment type="caution">
    <text evidence="11">The sequence shown here is derived from an EMBL/GenBank/DDBJ whole genome shotgun (WGS) entry which is preliminary data.</text>
</comment>
<dbReference type="CDD" id="cd19721">
    <property type="entry name" value="bHLH_TS_NeuroD4_ATOH3"/>
    <property type="match status" value="1"/>
</dbReference>
<evidence type="ECO:0000256" key="8">
    <source>
        <dbReference type="ARBA" id="ARBA00023242"/>
    </source>
</evidence>
<dbReference type="GO" id="GO:0070888">
    <property type="term" value="F:E-box binding"/>
    <property type="evidence" value="ECO:0007669"/>
    <property type="project" value="TreeGrafter"/>
</dbReference>
<evidence type="ECO:0000259" key="10">
    <source>
        <dbReference type="PROSITE" id="PS50888"/>
    </source>
</evidence>
<comment type="subunit">
    <text evidence="1">Efficient DNA binding requires dimerization with another bHLH protein.</text>
</comment>
<dbReference type="Gene3D" id="4.10.280.10">
    <property type="entry name" value="Helix-loop-helix DNA-binding domain"/>
    <property type="match status" value="1"/>
</dbReference>
<gene>
    <name evidence="11" type="ORF">WMY93_011957</name>
</gene>
<evidence type="ECO:0000256" key="4">
    <source>
        <dbReference type="ARBA" id="ARBA00022902"/>
    </source>
</evidence>
<dbReference type="PANTHER" id="PTHR19290">
    <property type="entry name" value="BASIC HELIX-LOOP-HELIX PROTEIN NEUROGENIN-RELATED"/>
    <property type="match status" value="1"/>
</dbReference>
<dbReference type="Proteomes" id="UP001460270">
    <property type="component" value="Unassembled WGS sequence"/>
</dbReference>
<evidence type="ECO:0000313" key="12">
    <source>
        <dbReference type="Proteomes" id="UP001460270"/>
    </source>
</evidence>
<dbReference type="InterPro" id="IPR050359">
    <property type="entry name" value="bHLH_transcription_factors"/>
</dbReference>
<dbReference type="GO" id="GO:0045944">
    <property type="term" value="P:positive regulation of transcription by RNA polymerase II"/>
    <property type="evidence" value="ECO:0007669"/>
    <property type="project" value="TreeGrafter"/>
</dbReference>
<dbReference type="Pfam" id="PF00010">
    <property type="entry name" value="HLH"/>
    <property type="match status" value="1"/>
</dbReference>
<feature type="compositionally biased region" description="Polar residues" evidence="9">
    <location>
        <begin position="436"/>
        <end position="447"/>
    </location>
</feature>
<organism evidence="11 12">
    <name type="scientific">Mugilogobius chulae</name>
    <name type="common">yellowstripe goby</name>
    <dbReference type="NCBI Taxonomy" id="88201"/>
    <lineage>
        <taxon>Eukaryota</taxon>
        <taxon>Metazoa</taxon>
        <taxon>Chordata</taxon>
        <taxon>Craniata</taxon>
        <taxon>Vertebrata</taxon>
        <taxon>Euteleostomi</taxon>
        <taxon>Actinopterygii</taxon>
        <taxon>Neopterygii</taxon>
        <taxon>Teleostei</taxon>
        <taxon>Neoteleostei</taxon>
        <taxon>Acanthomorphata</taxon>
        <taxon>Gobiaria</taxon>
        <taxon>Gobiiformes</taxon>
        <taxon>Gobioidei</taxon>
        <taxon>Gobiidae</taxon>
        <taxon>Gobionellinae</taxon>
        <taxon>Mugilogobius</taxon>
    </lineage>
</organism>
<dbReference type="PROSITE" id="PS50888">
    <property type="entry name" value="BHLH"/>
    <property type="match status" value="1"/>
</dbReference>
<accession>A0AAW0P781</accession>
<dbReference type="SMART" id="SM00353">
    <property type="entry name" value="HLH"/>
    <property type="match status" value="1"/>
</dbReference>
<feature type="region of interest" description="Disordered" evidence="9">
    <location>
        <begin position="430"/>
        <end position="500"/>
    </location>
</feature>
<feature type="region of interest" description="Disordered" evidence="9">
    <location>
        <begin position="241"/>
        <end position="285"/>
    </location>
</feature>
<dbReference type="InterPro" id="IPR011598">
    <property type="entry name" value="bHLH_dom"/>
</dbReference>
<dbReference type="InterPro" id="IPR022575">
    <property type="entry name" value="NeuroD_DUF"/>
</dbReference>
<evidence type="ECO:0000256" key="9">
    <source>
        <dbReference type="SAM" id="MobiDB-lite"/>
    </source>
</evidence>
<protein>
    <recommendedName>
        <fullName evidence="10">BHLH domain-containing protein</fullName>
    </recommendedName>
</protein>
<keyword evidence="6" id="KW-0238">DNA-binding</keyword>
<keyword evidence="12" id="KW-1185">Reference proteome</keyword>
<keyword evidence="8" id="KW-0539">Nucleus</keyword>
<evidence type="ECO:0000256" key="3">
    <source>
        <dbReference type="ARBA" id="ARBA00022782"/>
    </source>
</evidence>
<sequence>MRMGDEPDLFPEHVAAYMSASLGPTQTGPMRPQGSDTALADCHMTVEVLCVIALTMGSVQAGARAIRETPAVNGQSPQRTPTVPRLVPHNHWRAFIVTRNFAVRSLHTPSPQGKSANKTLLQVQWPRARHALSEELMVGGGRGPRREGLILRKRDSGTQGQGATKETTLKDWPPNFCAGKRPQTYSINMMTKSFGKGDVNELVSSLSWLEEDGSSQDGDESPEMRERHGLTLASRMHSCNELGSEDMEEEEEEEDDDEIGPNGEDAPKRRGPKKKKMTKARQERFRARRIKANARERSRMHGLNDALDNLRRVMPCYSKTQKLSKIETLRLARNYIWALSEVLESGQSPESHGFVEMLCKGLSQPTSNLVAGCLQLGSSPMMLNKLEEKCSPGLAGVTGQAHALSFPSPGLPSPPYGSLEASHLLQIKGFKGPTYENPSSTDCSSGTPPYDGPLTPPLSISGNFPLKQEPSPRDSDRNYSSHPGHHAHYLSSHHYPSASTLTGHQGHPLFQASRFELPLDVAFDTFAPSHLISSQMGSI</sequence>
<dbReference type="AlphaFoldDB" id="A0AAW0P781"/>
<evidence type="ECO:0000256" key="2">
    <source>
        <dbReference type="ARBA" id="ARBA00022473"/>
    </source>
</evidence>
<evidence type="ECO:0000256" key="6">
    <source>
        <dbReference type="ARBA" id="ARBA00023125"/>
    </source>
</evidence>
<dbReference type="Pfam" id="PF12533">
    <property type="entry name" value="Neuro_bHLH"/>
    <property type="match status" value="1"/>
</dbReference>
<feature type="compositionally biased region" description="Basic and acidic residues" evidence="9">
    <location>
        <begin position="470"/>
        <end position="479"/>
    </location>
</feature>
<evidence type="ECO:0000256" key="7">
    <source>
        <dbReference type="ARBA" id="ARBA00023163"/>
    </source>
</evidence>
<dbReference type="GO" id="GO:0061564">
    <property type="term" value="P:axon development"/>
    <property type="evidence" value="ECO:0007669"/>
    <property type="project" value="TreeGrafter"/>
</dbReference>
<keyword evidence="7" id="KW-0804">Transcription</keyword>
<evidence type="ECO:0000313" key="11">
    <source>
        <dbReference type="EMBL" id="KAK7916196.1"/>
    </source>
</evidence>
<dbReference type="InterPro" id="IPR036638">
    <property type="entry name" value="HLH_DNA-bd_sf"/>
</dbReference>
<feature type="compositionally biased region" description="Polar residues" evidence="9">
    <location>
        <begin position="157"/>
        <end position="166"/>
    </location>
</feature>
<keyword evidence="2" id="KW-0217">Developmental protein</keyword>
<keyword evidence="5" id="KW-0805">Transcription regulation</keyword>
<reference evidence="12" key="1">
    <citation type="submission" date="2024-04" db="EMBL/GenBank/DDBJ databases">
        <title>Salinicola lusitanus LLJ914,a marine bacterium isolated from the Okinawa Trough.</title>
        <authorList>
            <person name="Li J."/>
        </authorList>
    </citation>
    <scope>NUCLEOTIDE SEQUENCE [LARGE SCALE GENOMIC DNA]</scope>
</reference>
<evidence type="ECO:0000256" key="5">
    <source>
        <dbReference type="ARBA" id="ARBA00023015"/>
    </source>
</evidence>
<proteinExistence type="predicted"/>